<dbReference type="eggNOG" id="COG0062">
    <property type="taxonomic scope" value="Bacteria"/>
</dbReference>
<evidence type="ECO:0000256" key="3">
    <source>
        <dbReference type="ARBA" id="ARBA00006001"/>
    </source>
</evidence>
<dbReference type="eggNOG" id="COG0063">
    <property type="taxonomic scope" value="Bacteria"/>
</dbReference>
<dbReference type="NCBIfam" id="TIGR00197">
    <property type="entry name" value="yjeF_nterm"/>
    <property type="match status" value="1"/>
</dbReference>
<dbReference type="Pfam" id="PF01256">
    <property type="entry name" value="Carb_kinase"/>
    <property type="match status" value="1"/>
</dbReference>
<keyword evidence="13" id="KW-0511">Multifunctional enzyme</keyword>
<comment type="catalytic activity">
    <reaction evidence="15 17 19">
        <text>(6S)-NADHX + ADP = AMP + phosphate + NADH + H(+)</text>
        <dbReference type="Rhea" id="RHEA:32223"/>
        <dbReference type="ChEBI" id="CHEBI:15378"/>
        <dbReference type="ChEBI" id="CHEBI:43474"/>
        <dbReference type="ChEBI" id="CHEBI:57945"/>
        <dbReference type="ChEBI" id="CHEBI:64074"/>
        <dbReference type="ChEBI" id="CHEBI:456215"/>
        <dbReference type="ChEBI" id="CHEBI:456216"/>
        <dbReference type="EC" id="4.2.1.136"/>
    </reaction>
</comment>
<dbReference type="GO" id="GO:0052855">
    <property type="term" value="F:ADP-dependent NAD(P)H-hydrate dehydratase activity"/>
    <property type="evidence" value="ECO:0007669"/>
    <property type="project" value="UniProtKB-UniRule"/>
</dbReference>
<dbReference type="EMBL" id="CP000544">
    <property type="protein sequence ID" value="ABM61453.1"/>
    <property type="molecule type" value="Genomic_DNA"/>
</dbReference>
<comment type="catalytic activity">
    <reaction evidence="16 17 19">
        <text>(6S)-NADPHX + ADP = AMP + phosphate + NADPH + H(+)</text>
        <dbReference type="Rhea" id="RHEA:32235"/>
        <dbReference type="ChEBI" id="CHEBI:15378"/>
        <dbReference type="ChEBI" id="CHEBI:43474"/>
        <dbReference type="ChEBI" id="CHEBI:57783"/>
        <dbReference type="ChEBI" id="CHEBI:64076"/>
        <dbReference type="ChEBI" id="CHEBI:456215"/>
        <dbReference type="ChEBI" id="CHEBI:456216"/>
        <dbReference type="EC" id="4.2.1.136"/>
    </reaction>
</comment>
<dbReference type="InterPro" id="IPR004443">
    <property type="entry name" value="YjeF_N_dom"/>
</dbReference>
<comment type="function">
    <text evidence="14 19">Bifunctional enzyme that catalyzes the epimerization of the S- and R-forms of NAD(P)HX and the dehydration of the S-form of NAD(P)HX at the expense of ADP, which is converted to AMP. This allows the repair of both epimers of NAD(P)HX, a damaged form of NAD(P)H that is a result of enzymatic or heat-dependent hydration.</text>
</comment>
<comment type="cofactor">
    <cofactor evidence="18 19">
        <name>K(+)</name>
        <dbReference type="ChEBI" id="CHEBI:29103"/>
    </cofactor>
    <text evidence="18 19">Binds 1 potassium ion per subunit.</text>
</comment>
<proteinExistence type="inferred from homology"/>
<protein>
    <recommendedName>
        <fullName evidence="19">Bifunctional NAD(P)H-hydrate repair enzyme</fullName>
    </recommendedName>
    <alternativeName>
        <fullName evidence="19">Nicotinamide nucleotide repair protein</fullName>
    </alternativeName>
    <domain>
        <recommendedName>
            <fullName evidence="19">ADP-dependent (S)-NAD(P)H-hydrate dehydratase</fullName>
            <ecNumber evidence="19">4.2.1.136</ecNumber>
        </recommendedName>
        <alternativeName>
            <fullName evidence="19">ADP-dependent NAD(P)HX dehydratase</fullName>
        </alternativeName>
    </domain>
    <domain>
        <recommendedName>
            <fullName evidence="19">NAD(P)H-hydrate epimerase</fullName>
            <ecNumber evidence="19">5.1.99.6</ecNumber>
        </recommendedName>
    </domain>
</protein>
<dbReference type="STRING" id="349124.Hhal_0671"/>
<dbReference type="GO" id="GO:0110051">
    <property type="term" value="P:metabolite repair"/>
    <property type="evidence" value="ECO:0007669"/>
    <property type="project" value="TreeGrafter"/>
</dbReference>
<dbReference type="OrthoDB" id="9806925at2"/>
<dbReference type="PIRSF" id="PIRSF017184">
    <property type="entry name" value="Nnr"/>
    <property type="match status" value="1"/>
</dbReference>
<keyword evidence="5 18" id="KW-0479">Metal-binding</keyword>
<comment type="caution">
    <text evidence="18">Lacks conserved residue(s) required for the propagation of feature annotation.</text>
</comment>
<comment type="catalytic activity">
    <reaction evidence="2 18 19">
        <text>(6R)-NADPHX = (6S)-NADPHX</text>
        <dbReference type="Rhea" id="RHEA:32227"/>
        <dbReference type="ChEBI" id="CHEBI:64076"/>
        <dbReference type="ChEBI" id="CHEBI:64077"/>
        <dbReference type="EC" id="5.1.99.6"/>
    </reaction>
</comment>
<dbReference type="Proteomes" id="UP000000647">
    <property type="component" value="Chromosome"/>
</dbReference>
<evidence type="ECO:0000259" key="20">
    <source>
        <dbReference type="PROSITE" id="PS51383"/>
    </source>
</evidence>
<feature type="domain" description="YjeF C-terminal" evidence="20">
    <location>
        <begin position="235"/>
        <end position="507"/>
    </location>
</feature>
<dbReference type="PROSITE" id="PS51385">
    <property type="entry name" value="YJEF_N"/>
    <property type="match status" value="1"/>
</dbReference>
<keyword evidence="11 18" id="KW-0413">Isomerase</keyword>
<dbReference type="InterPro" id="IPR017953">
    <property type="entry name" value="Carbohydrate_kinase_pred_CS"/>
</dbReference>
<dbReference type="Pfam" id="PF03853">
    <property type="entry name" value="YjeF_N"/>
    <property type="match status" value="1"/>
</dbReference>
<feature type="binding site" evidence="17">
    <location>
        <begin position="416"/>
        <end position="420"/>
    </location>
    <ligand>
        <name>AMP</name>
        <dbReference type="ChEBI" id="CHEBI:456215"/>
    </ligand>
</feature>
<dbReference type="InterPro" id="IPR000631">
    <property type="entry name" value="CARKD"/>
</dbReference>
<feature type="binding site" evidence="17">
    <location>
        <position position="444"/>
    </location>
    <ligand>
        <name>AMP</name>
        <dbReference type="ChEBI" id="CHEBI:456215"/>
    </ligand>
</feature>
<evidence type="ECO:0000259" key="21">
    <source>
        <dbReference type="PROSITE" id="PS51385"/>
    </source>
</evidence>
<evidence type="ECO:0000256" key="18">
    <source>
        <dbReference type="HAMAP-Rule" id="MF_01966"/>
    </source>
</evidence>
<keyword evidence="8 17" id="KW-0521">NADP</keyword>
<comment type="function">
    <text evidence="18">Catalyzes the epimerization of the S- and R-forms of NAD(P)HX, a damaged form of NAD(P)H that is a result of enzymatic or heat-dependent hydration. This is a prerequisite for the S-specific NAD(P)H-hydrate dehydratase to allow the repair of both epimers of NAD(P)HX.</text>
</comment>
<comment type="similarity">
    <text evidence="17">Belongs to the NnrD/CARKD family.</text>
</comment>
<organism evidence="22 23">
    <name type="scientific">Halorhodospira halophila (strain DSM 244 / SL1)</name>
    <name type="common">Ectothiorhodospira halophila (strain DSM 244 / SL1)</name>
    <dbReference type="NCBI Taxonomy" id="349124"/>
    <lineage>
        <taxon>Bacteria</taxon>
        <taxon>Pseudomonadati</taxon>
        <taxon>Pseudomonadota</taxon>
        <taxon>Gammaproteobacteria</taxon>
        <taxon>Chromatiales</taxon>
        <taxon>Ectothiorhodospiraceae</taxon>
        <taxon>Halorhodospira</taxon>
    </lineage>
</organism>
<keyword evidence="7 17" id="KW-0067">ATP-binding</keyword>
<dbReference type="PANTHER" id="PTHR12592">
    <property type="entry name" value="ATP-DEPENDENT (S)-NAD(P)H-HYDRATE DEHYDRATASE FAMILY MEMBER"/>
    <property type="match status" value="1"/>
</dbReference>
<dbReference type="PROSITE" id="PS01050">
    <property type="entry name" value="YJEF_C_2"/>
    <property type="match status" value="1"/>
</dbReference>
<feature type="binding site" evidence="18">
    <location>
        <position position="135"/>
    </location>
    <ligand>
        <name>K(+)</name>
        <dbReference type="ChEBI" id="CHEBI:29103"/>
    </ligand>
</feature>
<comment type="subunit">
    <text evidence="17">Homotetramer.</text>
</comment>
<dbReference type="GO" id="GO:0046496">
    <property type="term" value="P:nicotinamide nucleotide metabolic process"/>
    <property type="evidence" value="ECO:0007669"/>
    <property type="project" value="UniProtKB-UniRule"/>
</dbReference>
<feature type="binding site" evidence="18">
    <location>
        <position position="171"/>
    </location>
    <ligand>
        <name>K(+)</name>
        <dbReference type="ChEBI" id="CHEBI:29103"/>
    </ligand>
</feature>
<dbReference type="AlphaFoldDB" id="A1WUU1"/>
<keyword evidence="22" id="KW-0418">Kinase</keyword>
<keyword evidence="22" id="KW-0808">Transferase</keyword>
<feature type="binding site" evidence="18">
    <location>
        <position position="72"/>
    </location>
    <ligand>
        <name>K(+)</name>
        <dbReference type="ChEBI" id="CHEBI:29103"/>
    </ligand>
</feature>
<comment type="catalytic activity">
    <reaction evidence="1 18 19">
        <text>(6R)-NADHX = (6S)-NADHX</text>
        <dbReference type="Rhea" id="RHEA:32215"/>
        <dbReference type="ChEBI" id="CHEBI:64074"/>
        <dbReference type="ChEBI" id="CHEBI:64075"/>
        <dbReference type="EC" id="5.1.99.6"/>
    </reaction>
</comment>
<gene>
    <name evidence="17" type="primary">nnrD</name>
    <name evidence="18" type="synonym">nnrE</name>
    <name evidence="22" type="ordered locus">Hhal_0671</name>
</gene>
<evidence type="ECO:0000256" key="16">
    <source>
        <dbReference type="ARBA" id="ARBA00049209"/>
    </source>
</evidence>
<dbReference type="KEGG" id="hha:Hhal_0671"/>
<dbReference type="InterPro" id="IPR029056">
    <property type="entry name" value="Ribokinase-like"/>
</dbReference>
<dbReference type="EC" id="4.2.1.136" evidence="19"/>
<dbReference type="InterPro" id="IPR036652">
    <property type="entry name" value="YjeF_N_dom_sf"/>
</dbReference>
<feature type="binding site" evidence="17">
    <location>
        <position position="377"/>
    </location>
    <ligand>
        <name>(6S)-NADPHX</name>
        <dbReference type="ChEBI" id="CHEBI:64076"/>
    </ligand>
</feature>
<dbReference type="Gene3D" id="3.40.1190.20">
    <property type="match status" value="1"/>
</dbReference>
<sequence>MQTDPSIRNPEPAPMTELYTPDQVARLDQAAIRAGLPGEVLMDRAGRRLWREIRRRWPEARRLVVVCGGGNNGGDGYVVARLAARAGLAVEVLHRVPPERLGGDAARHAQRYLEGGGVCRPFDAAALAEADVIVDALLGTGLDRPVSGAFAEAVAAINAAPAPVAAVDIPSGIHGRTGAEMGVAVRAQVTATFVARKSGLFTGRGPACSGAVVFDDLGTGALVAGSESPHTRQVTAADRAALLPPRPRDAHKGHYGHVLVVGGDAGMAGAVRLAAEAAARCGAGLVSVATRPEHVPVVVGACPAVMAHGVTDAQELAPLLERASVVAIGPGLGQDPWGQAMWAACRDVVRPRVVDADGLNLLAVDGQPVTDAVLTPHPGEAVRLLGPGWDTAAIAADRFAAVRALATQWQAVALLKGAGSLVDDGASRYLAGTGTPGMASGGMGDVLTGVVAGLRAQRPDADPAWLAAVAAEVHGRAGERAAEALGGERGLLASDLLGWLPAVLAEEPA</sequence>
<keyword evidence="9 18" id="KW-0630">Potassium</keyword>
<keyword evidence="23" id="KW-1185">Reference proteome</keyword>
<evidence type="ECO:0000256" key="6">
    <source>
        <dbReference type="ARBA" id="ARBA00022741"/>
    </source>
</evidence>
<dbReference type="NCBIfam" id="TIGR00196">
    <property type="entry name" value="yjeF_cterm"/>
    <property type="match status" value="1"/>
</dbReference>
<evidence type="ECO:0000256" key="8">
    <source>
        <dbReference type="ARBA" id="ARBA00022857"/>
    </source>
</evidence>
<reference evidence="22 23" key="2">
    <citation type="journal article" date="2013" name="Stand. Genomic Sci.">
        <title>Complete genome sequence of Halorhodospira halophila SL1.</title>
        <authorList>
            <person name="Challacombe J.F."/>
            <person name="Majid S."/>
            <person name="Deole R."/>
            <person name="Brettin T.S."/>
            <person name="Bruce D."/>
            <person name="Delano S.F."/>
            <person name="Detter J.C."/>
            <person name="Gleasner C.D."/>
            <person name="Han C.S."/>
            <person name="Misra M."/>
            <person name="Reitenga K.G."/>
            <person name="Mikhailova N."/>
            <person name="Woyke T."/>
            <person name="Pitluck S."/>
            <person name="Nolan M."/>
            <person name="Land M.L."/>
            <person name="Saunders E."/>
            <person name="Tapia R."/>
            <person name="Lapidus A."/>
            <person name="Ivanova N."/>
            <person name="Hoff W.D."/>
        </authorList>
    </citation>
    <scope>NUCLEOTIDE SEQUENCE [LARGE SCALE GENOMIC DNA]</scope>
    <source>
        <strain evidence="23">DSM 244 / SL1</strain>
    </source>
</reference>
<feature type="binding site" evidence="18">
    <location>
        <begin position="71"/>
        <end position="75"/>
    </location>
    <ligand>
        <name>(6S)-NADPHX</name>
        <dbReference type="ChEBI" id="CHEBI:64076"/>
    </ligand>
</feature>
<dbReference type="SUPFAM" id="SSF64153">
    <property type="entry name" value="YjeF N-terminal domain-like"/>
    <property type="match status" value="1"/>
</dbReference>
<evidence type="ECO:0000256" key="11">
    <source>
        <dbReference type="ARBA" id="ARBA00023235"/>
    </source>
</evidence>
<feature type="binding site" evidence="18">
    <location>
        <position position="168"/>
    </location>
    <ligand>
        <name>(6S)-NADPHX</name>
        <dbReference type="ChEBI" id="CHEBI:64076"/>
    </ligand>
</feature>
<comment type="similarity">
    <text evidence="3 19">In the N-terminal section; belongs to the NnrE/AIBP family.</text>
</comment>
<feature type="domain" description="YjeF N-terminal" evidence="21">
    <location>
        <begin position="24"/>
        <end position="225"/>
    </location>
</feature>
<comment type="similarity">
    <text evidence="18">Belongs to the NnrE/AIBP family.</text>
</comment>
<dbReference type="GO" id="GO:0016301">
    <property type="term" value="F:kinase activity"/>
    <property type="evidence" value="ECO:0007669"/>
    <property type="project" value="UniProtKB-KW"/>
</dbReference>
<dbReference type="HOGENOM" id="CLU_024853_4_3_6"/>
<keyword evidence="6 17" id="KW-0547">Nucleotide-binding</keyword>
<evidence type="ECO:0000313" key="23">
    <source>
        <dbReference type="Proteomes" id="UP000000647"/>
    </source>
</evidence>
<dbReference type="PANTHER" id="PTHR12592:SF0">
    <property type="entry name" value="ATP-DEPENDENT (S)-NAD(P)H-HYDRATE DEHYDRATASE"/>
    <property type="match status" value="1"/>
</dbReference>
<evidence type="ECO:0000313" key="22">
    <source>
        <dbReference type="EMBL" id="ABM61453.1"/>
    </source>
</evidence>
<keyword evidence="10 17" id="KW-0520">NAD</keyword>
<evidence type="ECO:0000256" key="9">
    <source>
        <dbReference type="ARBA" id="ARBA00022958"/>
    </source>
</evidence>
<dbReference type="PROSITE" id="PS51383">
    <property type="entry name" value="YJEF_C_3"/>
    <property type="match status" value="1"/>
</dbReference>
<name>A1WUU1_HALHL</name>
<dbReference type="InterPro" id="IPR030677">
    <property type="entry name" value="Nnr"/>
</dbReference>
<comment type="cofactor">
    <cofactor evidence="17">
        <name>Mg(2+)</name>
        <dbReference type="ChEBI" id="CHEBI:18420"/>
    </cofactor>
</comment>
<evidence type="ECO:0000256" key="2">
    <source>
        <dbReference type="ARBA" id="ARBA00000909"/>
    </source>
</evidence>
<keyword evidence="12 17" id="KW-0456">Lyase</keyword>
<dbReference type="GO" id="GO:0005524">
    <property type="term" value="F:ATP binding"/>
    <property type="evidence" value="ECO:0007669"/>
    <property type="project" value="UniProtKB-UniRule"/>
</dbReference>
<evidence type="ECO:0000256" key="10">
    <source>
        <dbReference type="ARBA" id="ARBA00023027"/>
    </source>
</evidence>
<evidence type="ECO:0000256" key="17">
    <source>
        <dbReference type="HAMAP-Rule" id="MF_01965"/>
    </source>
</evidence>
<dbReference type="HAMAP" id="MF_01965">
    <property type="entry name" value="NADHX_dehydratase"/>
    <property type="match status" value="1"/>
</dbReference>
<reference evidence="23" key="1">
    <citation type="submission" date="2006-12" db="EMBL/GenBank/DDBJ databases">
        <title>Complete sequence of Halorhodospira halophila SL1.</title>
        <authorList>
            <consortium name="US DOE Joint Genome Institute"/>
            <person name="Copeland A."/>
            <person name="Lucas S."/>
            <person name="Lapidus A."/>
            <person name="Barry K."/>
            <person name="Detter J.C."/>
            <person name="Glavina del Rio T."/>
            <person name="Hammon N."/>
            <person name="Israni S."/>
            <person name="Dalin E."/>
            <person name="Tice H."/>
            <person name="Pitluck S."/>
            <person name="Saunders E."/>
            <person name="Brettin T."/>
            <person name="Bruce D."/>
            <person name="Han C."/>
            <person name="Tapia R."/>
            <person name="Schmutz J."/>
            <person name="Larimer F."/>
            <person name="Land M."/>
            <person name="Hauser L."/>
            <person name="Kyrpides N."/>
            <person name="Mikhailova N."/>
            <person name="Hoff W."/>
            <person name="Richardson P."/>
        </authorList>
    </citation>
    <scope>NUCLEOTIDE SEQUENCE [LARGE SCALE GENOMIC DNA]</scope>
    <source>
        <strain evidence="23">DSM 244 / SL1</strain>
    </source>
</reference>
<dbReference type="GO" id="GO:0052856">
    <property type="term" value="F:NAD(P)HX epimerase activity"/>
    <property type="evidence" value="ECO:0007669"/>
    <property type="project" value="UniProtKB-UniRule"/>
</dbReference>
<evidence type="ECO:0000256" key="5">
    <source>
        <dbReference type="ARBA" id="ARBA00022723"/>
    </source>
</evidence>
<dbReference type="PROSITE" id="PS01049">
    <property type="entry name" value="YJEF_C_1"/>
    <property type="match status" value="1"/>
</dbReference>
<evidence type="ECO:0000256" key="13">
    <source>
        <dbReference type="ARBA" id="ARBA00023268"/>
    </source>
</evidence>
<dbReference type="EC" id="5.1.99.6" evidence="19"/>
<evidence type="ECO:0000256" key="12">
    <source>
        <dbReference type="ARBA" id="ARBA00023239"/>
    </source>
</evidence>
<evidence type="ECO:0000256" key="19">
    <source>
        <dbReference type="PIRNR" id="PIRNR017184"/>
    </source>
</evidence>
<dbReference type="HAMAP" id="MF_01966">
    <property type="entry name" value="NADHX_epimerase"/>
    <property type="match status" value="1"/>
</dbReference>
<dbReference type="GO" id="GO:0046872">
    <property type="term" value="F:metal ion binding"/>
    <property type="evidence" value="ECO:0007669"/>
    <property type="project" value="UniProtKB-UniRule"/>
</dbReference>
<dbReference type="Gene3D" id="3.40.50.10260">
    <property type="entry name" value="YjeF N-terminal domain"/>
    <property type="match status" value="1"/>
</dbReference>
<evidence type="ECO:0000256" key="7">
    <source>
        <dbReference type="ARBA" id="ARBA00022840"/>
    </source>
</evidence>
<accession>A1WUU1</accession>
<dbReference type="SUPFAM" id="SSF53613">
    <property type="entry name" value="Ribokinase-like"/>
    <property type="match status" value="1"/>
</dbReference>
<feature type="binding site" evidence="17">
    <location>
        <position position="331"/>
    </location>
    <ligand>
        <name>(6S)-NADPHX</name>
        <dbReference type="ChEBI" id="CHEBI:64076"/>
    </ligand>
</feature>
<evidence type="ECO:0000256" key="14">
    <source>
        <dbReference type="ARBA" id="ARBA00025153"/>
    </source>
</evidence>
<feature type="binding site" evidence="18">
    <location>
        <begin position="139"/>
        <end position="145"/>
    </location>
    <ligand>
        <name>(6S)-NADPHX</name>
        <dbReference type="ChEBI" id="CHEBI:64076"/>
    </ligand>
</feature>
<feature type="binding site" evidence="17">
    <location>
        <position position="445"/>
    </location>
    <ligand>
        <name>(6S)-NADPHX</name>
        <dbReference type="ChEBI" id="CHEBI:64076"/>
    </ligand>
</feature>
<evidence type="ECO:0000256" key="1">
    <source>
        <dbReference type="ARBA" id="ARBA00000013"/>
    </source>
</evidence>
<comment type="function">
    <text evidence="17">Catalyzes the dehydration of the S-form of NAD(P)HX at the expense of ADP, which is converted to AMP. Together with NAD(P)HX epimerase, which catalyzes the epimerization of the S- and R-forms, the enzyme allows the repair of both epimers of NAD(P)HX, a damaged form of NAD(P)H that is a result of enzymatic or heat-dependent hydration.</text>
</comment>
<evidence type="ECO:0000256" key="4">
    <source>
        <dbReference type="ARBA" id="ARBA00009524"/>
    </source>
</evidence>
<comment type="similarity">
    <text evidence="4 19">In the C-terminal section; belongs to the NnrD/CARKD family.</text>
</comment>
<dbReference type="CDD" id="cd01171">
    <property type="entry name" value="YXKO-related"/>
    <property type="match status" value="1"/>
</dbReference>
<feature type="binding site" evidence="17">
    <location>
        <position position="270"/>
    </location>
    <ligand>
        <name>(6S)-NADPHX</name>
        <dbReference type="ChEBI" id="CHEBI:64076"/>
    </ligand>
</feature>
<evidence type="ECO:0000256" key="15">
    <source>
        <dbReference type="ARBA" id="ARBA00048238"/>
    </source>
</evidence>